<keyword evidence="1" id="KW-1133">Transmembrane helix</keyword>
<evidence type="ECO:0000313" key="2">
    <source>
        <dbReference type="EMBL" id="MXP44865.1"/>
    </source>
</evidence>
<keyword evidence="1" id="KW-0472">Membrane</keyword>
<evidence type="ECO:0000256" key="1">
    <source>
        <dbReference type="SAM" id="Phobius"/>
    </source>
</evidence>
<comment type="caution">
    <text evidence="2">The sequence shown here is derived from an EMBL/GenBank/DDBJ whole genome shotgun (WGS) entry which is preliminary data.</text>
</comment>
<dbReference type="EMBL" id="WTYL01000002">
    <property type="protein sequence ID" value="MXP44865.1"/>
    <property type="molecule type" value="Genomic_DNA"/>
</dbReference>
<keyword evidence="3" id="KW-1185">Reference proteome</keyword>
<dbReference type="AlphaFoldDB" id="A0A845B2P7"/>
<protein>
    <submittedName>
        <fullName evidence="2">M50 family peptidase</fullName>
    </submittedName>
</protein>
<accession>A0A845B2P7</accession>
<gene>
    <name evidence="2" type="ORF">GRI65_10395</name>
</gene>
<evidence type="ECO:0000313" key="3">
    <source>
        <dbReference type="Proteomes" id="UP000431922"/>
    </source>
</evidence>
<organism evidence="2 3">
    <name type="scientific">Allopontixanthobacter sediminis</name>
    <dbReference type="NCBI Taxonomy" id="1689985"/>
    <lineage>
        <taxon>Bacteria</taxon>
        <taxon>Pseudomonadati</taxon>
        <taxon>Pseudomonadota</taxon>
        <taxon>Alphaproteobacteria</taxon>
        <taxon>Sphingomonadales</taxon>
        <taxon>Erythrobacteraceae</taxon>
        <taxon>Allopontixanthobacter</taxon>
    </lineage>
</organism>
<proteinExistence type="predicted"/>
<keyword evidence="1" id="KW-0812">Transmembrane</keyword>
<dbReference type="PANTHER" id="PTHR33979:SF2">
    <property type="entry name" value="PEPTIDASE M50B-LIKE-DOMAIN-CONTAINING PROTEIN"/>
    <property type="match status" value="1"/>
</dbReference>
<dbReference type="Pfam" id="PF13398">
    <property type="entry name" value="Peptidase_M50B"/>
    <property type="match status" value="1"/>
</dbReference>
<feature type="transmembrane region" description="Helical" evidence="1">
    <location>
        <begin position="213"/>
        <end position="232"/>
    </location>
</feature>
<sequence length="238" mass="25781">MTKGLAHQDHEERARLLFGIALVSVVLWQTYIGSIILYPFTILATWFHEMGHGIGAIVTGSQFERLLIFPDGSGVAMSLRPSDGFRVTDAFIAASGPLGPAIAGALLIIASRSARATRIALLVLGGALVVSTVIWVRSLTGWIFLPAMGLGILGLALRGSDSWQRFGIQLLGVQACISVWRQFDYLFSAGGSIGGTPQRSDTGAIADLLLLPYWFWGAVISAMTMALLWWSFRIAFRR</sequence>
<feature type="transmembrane region" description="Helical" evidence="1">
    <location>
        <begin position="16"/>
        <end position="40"/>
    </location>
</feature>
<name>A0A845B2P7_9SPHN</name>
<feature type="transmembrane region" description="Helical" evidence="1">
    <location>
        <begin position="119"/>
        <end position="136"/>
    </location>
</feature>
<reference evidence="2 3" key="1">
    <citation type="submission" date="2019-12" db="EMBL/GenBank/DDBJ databases">
        <title>Genomic-based taxomic classification of the family Erythrobacteraceae.</title>
        <authorList>
            <person name="Xu L."/>
        </authorList>
    </citation>
    <scope>NUCLEOTIDE SEQUENCE [LARGE SCALE GENOMIC DNA]</scope>
    <source>
        <strain evidence="2 3">KCTC 42453</strain>
    </source>
</reference>
<dbReference type="InterPro" id="IPR049500">
    <property type="entry name" value="Peptidase_M50B-like"/>
</dbReference>
<dbReference type="OrthoDB" id="7425566at2"/>
<dbReference type="PANTHER" id="PTHR33979">
    <property type="entry name" value="OS02G0221600 PROTEIN"/>
    <property type="match status" value="1"/>
</dbReference>
<dbReference type="Proteomes" id="UP000431922">
    <property type="component" value="Unassembled WGS sequence"/>
</dbReference>
<feature type="transmembrane region" description="Helical" evidence="1">
    <location>
        <begin position="90"/>
        <end position="110"/>
    </location>
</feature>